<evidence type="ECO:0000259" key="7">
    <source>
        <dbReference type="Pfam" id="PF20466"/>
    </source>
</evidence>
<feature type="domain" description="MmeI-like N-terminal" evidence="5">
    <location>
        <begin position="29"/>
        <end position="192"/>
    </location>
</feature>
<feature type="domain" description="MmeI-like C-terminal" evidence="8">
    <location>
        <begin position="866"/>
        <end position="942"/>
    </location>
</feature>
<dbReference type="PANTHER" id="PTHR33841">
    <property type="entry name" value="DNA METHYLTRANSFERASE YEEA-RELATED"/>
    <property type="match status" value="1"/>
</dbReference>
<reference evidence="10 11" key="1">
    <citation type="journal article" date="2019" name="Emerg. Microbes Infect.">
        <title>Comprehensive subspecies identification of 175 nontuberculous mycobacteria species based on 7547 genomic profiles.</title>
        <authorList>
            <person name="Matsumoto Y."/>
            <person name="Kinjo T."/>
            <person name="Motooka D."/>
            <person name="Nabeya D."/>
            <person name="Jung N."/>
            <person name="Uechi K."/>
            <person name="Horii T."/>
            <person name="Iida T."/>
            <person name="Fujita J."/>
            <person name="Nakamura S."/>
        </authorList>
    </citation>
    <scope>NUCLEOTIDE SEQUENCE [LARGE SCALE GENOMIC DNA]</scope>
    <source>
        <strain evidence="10 11">JCM 13392</strain>
    </source>
</reference>
<feature type="domain" description="MmeI-like DNA-methyltransferase" evidence="9">
    <location>
        <begin position="374"/>
        <end position="626"/>
    </location>
</feature>
<evidence type="ECO:0000259" key="6">
    <source>
        <dbReference type="Pfam" id="PF20465"/>
    </source>
</evidence>
<accession>A0A7I9WDR6</accession>
<dbReference type="InterPro" id="IPR050953">
    <property type="entry name" value="N4_N6_ade-DNA_methylase"/>
</dbReference>
<evidence type="ECO:0000256" key="1">
    <source>
        <dbReference type="ARBA" id="ARBA00011900"/>
    </source>
</evidence>
<keyword evidence="2 10" id="KW-0489">Methyltransferase</keyword>
<evidence type="ECO:0000259" key="5">
    <source>
        <dbReference type="Pfam" id="PF20464"/>
    </source>
</evidence>
<keyword evidence="3" id="KW-0808">Transferase</keyword>
<dbReference type="Proteomes" id="UP000465241">
    <property type="component" value="Unassembled WGS sequence"/>
</dbReference>
<evidence type="ECO:0000256" key="3">
    <source>
        <dbReference type="ARBA" id="ARBA00022679"/>
    </source>
</evidence>
<dbReference type="InterPro" id="IPR029063">
    <property type="entry name" value="SAM-dependent_MTases_sf"/>
</dbReference>
<protein>
    <recommendedName>
        <fullName evidence="1">site-specific DNA-methyltransferase (adenine-specific)</fullName>
        <ecNumber evidence="1">2.1.1.72</ecNumber>
    </recommendedName>
</protein>
<gene>
    <name evidence="10" type="ORF">MMUR_00070</name>
</gene>
<dbReference type="Pfam" id="PF20467">
    <property type="entry name" value="MmeI_C"/>
    <property type="match status" value="1"/>
</dbReference>
<dbReference type="InterPro" id="IPR046816">
    <property type="entry name" value="MmeI_Mtase"/>
</dbReference>
<organism evidence="10 11">
    <name type="scientific">Mycolicibacterium murale</name>
    <dbReference type="NCBI Taxonomy" id="182220"/>
    <lineage>
        <taxon>Bacteria</taxon>
        <taxon>Bacillati</taxon>
        <taxon>Actinomycetota</taxon>
        <taxon>Actinomycetes</taxon>
        <taxon>Mycobacteriales</taxon>
        <taxon>Mycobacteriaceae</taxon>
        <taxon>Mycolicibacterium</taxon>
    </lineage>
</organism>
<evidence type="ECO:0000256" key="4">
    <source>
        <dbReference type="ARBA" id="ARBA00047942"/>
    </source>
</evidence>
<evidence type="ECO:0000256" key="2">
    <source>
        <dbReference type="ARBA" id="ARBA00022603"/>
    </source>
</evidence>
<keyword evidence="11" id="KW-1185">Reference proteome</keyword>
<dbReference type="Pfam" id="PF20466">
    <property type="entry name" value="MmeI_TRD"/>
    <property type="match status" value="1"/>
</dbReference>
<evidence type="ECO:0000313" key="11">
    <source>
        <dbReference type="Proteomes" id="UP000465241"/>
    </source>
</evidence>
<name>A0A7I9WDR6_9MYCO</name>
<dbReference type="Pfam" id="PF20464">
    <property type="entry name" value="MmeI_N"/>
    <property type="match status" value="1"/>
</dbReference>
<dbReference type="InterPro" id="IPR046817">
    <property type="entry name" value="MmeI_N"/>
</dbReference>
<feature type="domain" description="MmeI-like target recognition" evidence="7">
    <location>
        <begin position="658"/>
        <end position="860"/>
    </location>
</feature>
<dbReference type="AlphaFoldDB" id="A0A7I9WDR6"/>
<feature type="domain" description="MmeI-like helicase spacer" evidence="6">
    <location>
        <begin position="218"/>
        <end position="292"/>
    </location>
</feature>
<dbReference type="Gene3D" id="3.40.50.150">
    <property type="entry name" value="Vaccinia Virus protein VP39"/>
    <property type="match status" value="1"/>
</dbReference>
<proteinExistence type="predicted"/>
<dbReference type="InterPro" id="IPR046820">
    <property type="entry name" value="MmeI_TRD"/>
</dbReference>
<comment type="catalytic activity">
    <reaction evidence="4">
        <text>a 2'-deoxyadenosine in DNA + S-adenosyl-L-methionine = an N(6)-methyl-2'-deoxyadenosine in DNA + S-adenosyl-L-homocysteine + H(+)</text>
        <dbReference type="Rhea" id="RHEA:15197"/>
        <dbReference type="Rhea" id="RHEA-COMP:12418"/>
        <dbReference type="Rhea" id="RHEA-COMP:12419"/>
        <dbReference type="ChEBI" id="CHEBI:15378"/>
        <dbReference type="ChEBI" id="CHEBI:57856"/>
        <dbReference type="ChEBI" id="CHEBI:59789"/>
        <dbReference type="ChEBI" id="CHEBI:90615"/>
        <dbReference type="ChEBI" id="CHEBI:90616"/>
        <dbReference type="EC" id="2.1.1.72"/>
    </reaction>
</comment>
<evidence type="ECO:0000259" key="8">
    <source>
        <dbReference type="Pfam" id="PF20467"/>
    </source>
</evidence>
<dbReference type="Pfam" id="PF20465">
    <property type="entry name" value="MmeI_hel"/>
    <property type="match status" value="1"/>
</dbReference>
<evidence type="ECO:0000259" key="9">
    <source>
        <dbReference type="Pfam" id="PF20473"/>
    </source>
</evidence>
<dbReference type="GO" id="GO:0032259">
    <property type="term" value="P:methylation"/>
    <property type="evidence" value="ECO:0007669"/>
    <property type="project" value="UniProtKB-KW"/>
</dbReference>
<dbReference type="PANTHER" id="PTHR33841:SF1">
    <property type="entry name" value="DNA METHYLTRANSFERASE A"/>
    <property type="match status" value="1"/>
</dbReference>
<evidence type="ECO:0000313" key="10">
    <source>
        <dbReference type="EMBL" id="GFG55871.1"/>
    </source>
</evidence>
<dbReference type="SUPFAM" id="SSF53335">
    <property type="entry name" value="S-adenosyl-L-methionine-dependent methyltransferases"/>
    <property type="match status" value="1"/>
</dbReference>
<sequence>MPDVQPSAFDRYDAERKLRDFSRHWRKQVDAWRQAGAGHTEKSYAQQFWSDLLKCFGVIPERISLFERDARRATTGRTGFIDLFWSGAVIGEAKSLGGDLDRAYDQVNDYLSGGSIGQHEWPKFVLISDFENLRVTRLGEKTQTWRFTIDEVVDHLDLLKFLAGQEEVTKGEEVAASIQASKLMADMYTAMLGEEADAGVGEEAARNPEDEDAAVQRTSMWMTRLLFLLFGDDAGLWEADLFYRWVLEETRPENLGSQMTALFHVLNTEEGRRRGALDGLMARFPHVNGSLFEYTLEPEFFDKQFHDALIAACRFRWNRISPAVFGAMFQLVKSKEARRAGGEHYTTETNILKVIEPLFLGSIRDEAARLIKNKSTSESDLRAFQQKLAQMIFLDPACGCGNFLVVAYRELRAIETSIIVALRKKQKQATASMDISLDQKLTIDQFHGFELNWWPAKIAETAMFLVDHQANQALADAVGDAPRRLPIKITAHIHHGNALRMDWNQEIPTAPQLYVFGNPPFIGQKEKSPEQVEDMKLTWGDRYDGYLDYCTGWHAKSIQLLQTRKGEFAYVTTNSIVQGQPVAAFYGLIADSGWRIKFAHRTFEWTSEAAGRAAVHCVVIGFTRDRGIRQRMWDYTKVTAPAHEVPVAVGINPYLVDGPVVLITKRMTLLSPALPPVLSGSKAVDWERYTIEDPAEYDLLATDPIIAKYLRPYVGGKELINNIGRWCLWFVDLDPKDVAKSPELKRRIDEVRELRAKSNRPATLRAAAWPHLFGENRQPVGGYLGIPQTFTRDRRYATVARLDGGTIASIKLFTAEDPDGYLFAMLSSSMFLTWQFAVGGRIKSDPSFSNTIVWNNFPLGEMSKSTRKRIIAAGEKVLAARALQPDRSLADQYRPLSMNPELTKAHDALDREVDVAFGAPRKLTTSAQRLDILFMRYLEMTRDEKESKGVSSGR</sequence>
<dbReference type="InterPro" id="IPR046819">
    <property type="entry name" value="MmeI_hel"/>
</dbReference>
<dbReference type="RefSeq" id="WP_193487799.1">
    <property type="nucleotide sequence ID" value="NZ_BLKT01000001.1"/>
</dbReference>
<dbReference type="EC" id="2.1.1.72" evidence="1"/>
<dbReference type="Pfam" id="PF20473">
    <property type="entry name" value="MmeI_Mtase"/>
    <property type="match status" value="1"/>
</dbReference>
<comment type="caution">
    <text evidence="10">The sequence shown here is derived from an EMBL/GenBank/DDBJ whole genome shotgun (WGS) entry which is preliminary data.</text>
</comment>
<dbReference type="GO" id="GO:0009007">
    <property type="term" value="F:site-specific DNA-methyltransferase (adenine-specific) activity"/>
    <property type="evidence" value="ECO:0007669"/>
    <property type="project" value="UniProtKB-EC"/>
</dbReference>
<dbReference type="EMBL" id="BLKT01000001">
    <property type="protein sequence ID" value="GFG55871.1"/>
    <property type="molecule type" value="Genomic_DNA"/>
</dbReference>
<dbReference type="InterPro" id="IPR046818">
    <property type="entry name" value="MmeI_C"/>
</dbReference>